<dbReference type="AlphaFoldDB" id="A0A484PNU5"/>
<organism evidence="1">
    <name type="scientific">plant metagenome</name>
    <dbReference type="NCBI Taxonomy" id="1297885"/>
    <lineage>
        <taxon>unclassified sequences</taxon>
        <taxon>metagenomes</taxon>
        <taxon>organismal metagenomes</taxon>
    </lineage>
</organism>
<dbReference type="EMBL" id="CAADII010000042">
    <property type="protein sequence ID" value="VFR55204.1"/>
    <property type="molecule type" value="Genomic_DNA"/>
</dbReference>
<dbReference type="EMBL" id="CAADHY010000023">
    <property type="protein sequence ID" value="VFR27523.1"/>
    <property type="molecule type" value="Genomic_DNA"/>
</dbReference>
<evidence type="ECO:0000313" key="3">
    <source>
        <dbReference type="EMBL" id="VFR69832.1"/>
    </source>
</evidence>
<dbReference type="InterPro" id="IPR021300">
    <property type="entry name" value="Integr_conj_element_PFL4695"/>
</dbReference>
<protein>
    <recommendedName>
        <fullName evidence="6">Integrating conjugative element protein</fullName>
    </recommendedName>
</protein>
<evidence type="ECO:0000313" key="1">
    <source>
        <dbReference type="EMBL" id="VFR27523.1"/>
    </source>
</evidence>
<proteinExistence type="predicted"/>
<evidence type="ECO:0000313" key="4">
    <source>
        <dbReference type="EMBL" id="VFR98737.1"/>
    </source>
</evidence>
<accession>A0A484PNU5</accession>
<sequence>MASHGASAQPTPLVVVEDRGGASALPYYEALNLQPRSPGAERPLIPVPAVPAKLVSEADMLPVRSPTLSPGTVARRVIEAPGLQPFFLIGDDDASHAWLRKHATALRERGAVGLVVNVETPAGLTRLREAAPGLELAPVAADDLGERLSVQHYPVLITSTGIEQ</sequence>
<name>A0A484PNU5_9ZZZZ</name>
<dbReference type="NCBIfam" id="TIGR03765">
    <property type="entry name" value="ICE_PFL_4695"/>
    <property type="match status" value="1"/>
</dbReference>
<dbReference type="Pfam" id="PF11072">
    <property type="entry name" value="DUF2859"/>
    <property type="match status" value="1"/>
</dbReference>
<reference evidence="1" key="1">
    <citation type="submission" date="2019-03" db="EMBL/GenBank/DDBJ databases">
        <authorList>
            <person name="Danneels B."/>
        </authorList>
    </citation>
    <scope>NUCLEOTIDE SEQUENCE</scope>
</reference>
<evidence type="ECO:0000313" key="2">
    <source>
        <dbReference type="EMBL" id="VFR55204.1"/>
    </source>
</evidence>
<gene>
    <name evidence="1" type="ORF">AMP9_4511</name>
    <name evidence="2" type="ORF">BRI6_4629</name>
    <name evidence="3" type="ORF">BRI9_4632</name>
    <name evidence="4" type="ORF">IVO3_4628</name>
    <name evidence="5" type="ORF">RAN7_4560</name>
</gene>
<dbReference type="EMBL" id="CAADIP010000070">
    <property type="protein sequence ID" value="VFR98737.1"/>
    <property type="molecule type" value="Genomic_DNA"/>
</dbReference>
<evidence type="ECO:0000313" key="5">
    <source>
        <dbReference type="EMBL" id="VFS22190.1"/>
    </source>
</evidence>
<evidence type="ECO:0008006" key="6">
    <source>
        <dbReference type="Google" id="ProtNLM"/>
    </source>
</evidence>
<dbReference type="EMBL" id="CAADIK010000023">
    <property type="protein sequence ID" value="VFR69832.1"/>
    <property type="molecule type" value="Genomic_DNA"/>
</dbReference>
<dbReference type="EMBL" id="CAADIZ010000011">
    <property type="protein sequence ID" value="VFS22190.1"/>
    <property type="molecule type" value="Genomic_DNA"/>
</dbReference>